<comment type="caution">
    <text evidence="1">The sequence shown here is derived from an EMBL/GenBank/DDBJ whole genome shotgun (WGS) entry which is preliminary data.</text>
</comment>
<name>A0A561UKS1_9ACTN</name>
<evidence type="ECO:0000313" key="2">
    <source>
        <dbReference type="Proteomes" id="UP000317940"/>
    </source>
</evidence>
<evidence type="ECO:0000313" key="1">
    <source>
        <dbReference type="EMBL" id="TWF99945.1"/>
    </source>
</evidence>
<organism evidence="1 2">
    <name type="scientific">Kitasatospora viridis</name>
    <dbReference type="NCBI Taxonomy" id="281105"/>
    <lineage>
        <taxon>Bacteria</taxon>
        <taxon>Bacillati</taxon>
        <taxon>Actinomycetota</taxon>
        <taxon>Actinomycetes</taxon>
        <taxon>Kitasatosporales</taxon>
        <taxon>Streptomycetaceae</taxon>
        <taxon>Kitasatospora</taxon>
    </lineage>
</organism>
<dbReference type="RefSeq" id="WP_145906119.1">
    <property type="nucleotide sequence ID" value="NZ_BAAAMZ010000021.1"/>
</dbReference>
<gene>
    <name evidence="1" type="ORF">FHX73_113805</name>
</gene>
<reference evidence="1 2" key="1">
    <citation type="submission" date="2019-06" db="EMBL/GenBank/DDBJ databases">
        <title>Sequencing the genomes of 1000 actinobacteria strains.</title>
        <authorList>
            <person name="Klenk H.-P."/>
        </authorList>
    </citation>
    <scope>NUCLEOTIDE SEQUENCE [LARGE SCALE GENOMIC DNA]</scope>
    <source>
        <strain evidence="1 2">DSM 44826</strain>
    </source>
</reference>
<dbReference type="EMBL" id="VIWT01000001">
    <property type="protein sequence ID" value="TWF99945.1"/>
    <property type="molecule type" value="Genomic_DNA"/>
</dbReference>
<accession>A0A561UKS1</accession>
<protein>
    <submittedName>
        <fullName evidence="1">Uncharacterized protein</fullName>
    </submittedName>
</protein>
<dbReference type="Proteomes" id="UP000317940">
    <property type="component" value="Unassembled WGS sequence"/>
</dbReference>
<keyword evidence="2" id="KW-1185">Reference proteome</keyword>
<sequence length="141" mass="15153">MAQPLTDEQLTAIAARAEGATPGPWTPDEDESVWRLHGTHPRIPGMKWQILKAAKQGTPYAEYWPNPADAEFIAAARADVPALLAEVHRLRAERDGARTQVAAAQAYADELTTSAISPRIAAYIAGGLRARLDLAADPTTT</sequence>
<dbReference type="AlphaFoldDB" id="A0A561UKS1"/>
<proteinExistence type="predicted"/>